<dbReference type="PROSITE" id="PS51257">
    <property type="entry name" value="PROKAR_LIPOPROTEIN"/>
    <property type="match status" value="1"/>
</dbReference>
<dbReference type="PANTHER" id="PTHR30383">
    <property type="entry name" value="THIOESTERASE 1/PROTEASE 1/LYSOPHOSPHOLIPASE L1"/>
    <property type="match status" value="1"/>
</dbReference>
<reference evidence="3" key="1">
    <citation type="journal article" date="2019" name="Int. J. Syst. Evol. Microbiol.">
        <title>The Global Catalogue of Microorganisms (GCM) 10K type strain sequencing project: providing services to taxonomists for standard genome sequencing and annotation.</title>
        <authorList>
            <consortium name="The Broad Institute Genomics Platform"/>
            <consortium name="The Broad Institute Genome Sequencing Center for Infectious Disease"/>
            <person name="Wu L."/>
            <person name="Ma J."/>
        </authorList>
    </citation>
    <scope>NUCLEOTIDE SEQUENCE [LARGE SCALE GENOMIC DNA]</scope>
    <source>
        <strain evidence="3">JCM 18720</strain>
    </source>
</reference>
<keyword evidence="3" id="KW-1185">Reference proteome</keyword>
<dbReference type="PROSITE" id="PS01098">
    <property type="entry name" value="LIPASE_GDSL_SER"/>
    <property type="match status" value="1"/>
</dbReference>
<dbReference type="Gene3D" id="3.40.50.1110">
    <property type="entry name" value="SGNH hydrolase"/>
    <property type="match status" value="1"/>
</dbReference>
<dbReference type="Pfam" id="PF13472">
    <property type="entry name" value="Lipase_GDSL_2"/>
    <property type="match status" value="1"/>
</dbReference>
<dbReference type="InterPro" id="IPR051532">
    <property type="entry name" value="Ester_Hydrolysis_Enzymes"/>
</dbReference>
<evidence type="ECO:0000313" key="2">
    <source>
        <dbReference type="EMBL" id="GAA5187436.1"/>
    </source>
</evidence>
<protein>
    <submittedName>
        <fullName evidence="2">Arylesterase</fullName>
    </submittedName>
</protein>
<dbReference type="InterPro" id="IPR013830">
    <property type="entry name" value="SGNH_hydro"/>
</dbReference>
<dbReference type="PANTHER" id="PTHR30383:SF24">
    <property type="entry name" value="THIOESTERASE 1_PROTEASE 1_LYSOPHOSPHOLIPASE L1"/>
    <property type="match status" value="1"/>
</dbReference>
<dbReference type="InterPro" id="IPR008265">
    <property type="entry name" value="Lipase_GDSL_AS"/>
</dbReference>
<dbReference type="SUPFAM" id="SSF52266">
    <property type="entry name" value="SGNH hydrolase"/>
    <property type="match status" value="1"/>
</dbReference>
<dbReference type="Proteomes" id="UP001501600">
    <property type="component" value="Unassembled WGS sequence"/>
</dbReference>
<sequence>MGTARFWCVGLLFGLLLLSGCSKAPLPPLPSDGVILAFGDSLTAGVGAGPAQDYPSELARLTGLAVVNAGVSGELAQQGRLRLPEALARHRPDLLVLLMGGNDILRNRPEAAIKADLAAMIEQARGTGVPVLLVGVPSKRILLRTSPIYRELADQYGDGVVLVEDPLTELLRSPSHKSDAVHLNADGYRRLAQALHQRLIETGAL</sequence>
<accession>A0ABP9RWM7</accession>
<dbReference type="InterPro" id="IPR036514">
    <property type="entry name" value="SGNH_hydro_sf"/>
</dbReference>
<proteinExistence type="predicted"/>
<name>A0ABP9RWM7_9GAMM</name>
<feature type="domain" description="SGNH hydrolase-type esterase" evidence="1">
    <location>
        <begin position="37"/>
        <end position="190"/>
    </location>
</feature>
<dbReference type="EMBL" id="BAABLF010000005">
    <property type="protein sequence ID" value="GAA5187436.1"/>
    <property type="molecule type" value="Genomic_DNA"/>
</dbReference>
<evidence type="ECO:0000313" key="3">
    <source>
        <dbReference type="Proteomes" id="UP001501600"/>
    </source>
</evidence>
<evidence type="ECO:0000259" key="1">
    <source>
        <dbReference type="Pfam" id="PF13472"/>
    </source>
</evidence>
<organism evidence="2 3">
    <name type="scientific">Ferrimonas gelatinilytica</name>
    <dbReference type="NCBI Taxonomy" id="1255257"/>
    <lineage>
        <taxon>Bacteria</taxon>
        <taxon>Pseudomonadati</taxon>
        <taxon>Pseudomonadota</taxon>
        <taxon>Gammaproteobacteria</taxon>
        <taxon>Alteromonadales</taxon>
        <taxon>Ferrimonadaceae</taxon>
        <taxon>Ferrimonas</taxon>
    </lineage>
</organism>
<gene>
    <name evidence="2" type="ORF">GCM10025772_05060</name>
</gene>
<comment type="caution">
    <text evidence="2">The sequence shown here is derived from an EMBL/GenBank/DDBJ whole genome shotgun (WGS) entry which is preliminary data.</text>
</comment>